<evidence type="ECO:0000256" key="3">
    <source>
        <dbReference type="ARBA" id="ARBA00022448"/>
    </source>
</evidence>
<keyword evidence="7" id="KW-0479">Metal-binding</keyword>
<dbReference type="PIRSF" id="PIRSF000267">
    <property type="entry name" value="Cyt_oxidse_sub2"/>
    <property type="match status" value="1"/>
</dbReference>
<evidence type="ECO:0000256" key="10">
    <source>
        <dbReference type="ARBA" id="ARBA00023004"/>
    </source>
</evidence>
<keyword evidence="6 12" id="KW-0812">Transmembrane</keyword>
<dbReference type="NCBIfam" id="TIGR00203">
    <property type="entry name" value="cydB"/>
    <property type="match status" value="1"/>
</dbReference>
<dbReference type="RefSeq" id="WP_171189240.1">
    <property type="nucleotide sequence ID" value="NZ_WTPX01000141.1"/>
</dbReference>
<feature type="transmembrane region" description="Helical" evidence="12">
    <location>
        <begin position="199"/>
        <end position="220"/>
    </location>
</feature>
<evidence type="ECO:0000313" key="14">
    <source>
        <dbReference type="Proteomes" id="UP000609651"/>
    </source>
</evidence>
<keyword evidence="11 12" id="KW-0472">Membrane</keyword>
<keyword evidence="10" id="KW-0408">Iron</keyword>
<feature type="transmembrane region" description="Helical" evidence="12">
    <location>
        <begin position="226"/>
        <end position="244"/>
    </location>
</feature>
<dbReference type="Pfam" id="PF02322">
    <property type="entry name" value="Cyt_bd_oxida_II"/>
    <property type="match status" value="1"/>
</dbReference>
<keyword evidence="14" id="KW-1185">Reference proteome</keyword>
<keyword evidence="5" id="KW-0349">Heme</keyword>
<evidence type="ECO:0000313" key="13">
    <source>
        <dbReference type="EMBL" id="NNJ27334.1"/>
    </source>
</evidence>
<feature type="transmembrane region" description="Helical" evidence="12">
    <location>
        <begin position="302"/>
        <end position="327"/>
    </location>
</feature>
<gene>
    <name evidence="13" type="primary">cydB</name>
    <name evidence="13" type="ORF">LzC2_34360</name>
</gene>
<comment type="caution">
    <text evidence="13">The sequence shown here is derived from an EMBL/GenBank/DDBJ whole genome shotgun (WGS) entry which is preliminary data.</text>
</comment>
<dbReference type="PANTHER" id="PTHR43141:SF5">
    <property type="entry name" value="CYTOCHROME BD-I UBIQUINOL OXIDASE SUBUNIT 2"/>
    <property type="match status" value="1"/>
</dbReference>
<feature type="transmembrane region" description="Helical" evidence="12">
    <location>
        <begin position="6"/>
        <end position="35"/>
    </location>
</feature>
<comment type="subcellular location">
    <subcellularLocation>
        <location evidence="1">Cell membrane</location>
        <topology evidence="1">Multi-pass membrane protein</topology>
    </subcellularLocation>
</comment>
<dbReference type="Proteomes" id="UP000609651">
    <property type="component" value="Unassembled WGS sequence"/>
</dbReference>
<protein>
    <submittedName>
        <fullName evidence="13">Cytochrome bd-I ubiquinol oxidase subunit 2</fullName>
    </submittedName>
</protein>
<evidence type="ECO:0000256" key="2">
    <source>
        <dbReference type="ARBA" id="ARBA00007543"/>
    </source>
</evidence>
<evidence type="ECO:0000256" key="4">
    <source>
        <dbReference type="ARBA" id="ARBA00022475"/>
    </source>
</evidence>
<comment type="similarity">
    <text evidence="2">Belongs to the cytochrome ubiquinol oxidase subunit 2 family.</text>
</comment>
<evidence type="ECO:0000256" key="1">
    <source>
        <dbReference type="ARBA" id="ARBA00004651"/>
    </source>
</evidence>
<organism evidence="13 14">
    <name type="scientific">Alienimonas chondri</name>
    <dbReference type="NCBI Taxonomy" id="2681879"/>
    <lineage>
        <taxon>Bacteria</taxon>
        <taxon>Pseudomonadati</taxon>
        <taxon>Planctomycetota</taxon>
        <taxon>Planctomycetia</taxon>
        <taxon>Planctomycetales</taxon>
        <taxon>Planctomycetaceae</taxon>
        <taxon>Alienimonas</taxon>
    </lineage>
</organism>
<keyword evidence="8" id="KW-0249">Electron transport</keyword>
<evidence type="ECO:0000256" key="12">
    <source>
        <dbReference type="SAM" id="Phobius"/>
    </source>
</evidence>
<dbReference type="InterPro" id="IPR003317">
    <property type="entry name" value="Cyt-d_oxidase_su2"/>
</dbReference>
<sequence length="339" mass="37070">MDFPTLWFWLLGVLLAGYAVLDGFDLGVGILHPLAKTDRDRNVLVKTIGPLWDGNEVWLVTFGGALFAAFPEAYATAFSGFYVPFMLLLFALIFRAVSVEFRHKFDSPRWRRICDWGFTLSSTLAAFLFGTAVGASIDGVPLNQRGIFIGSLANELSPFALLIGGLAVAAFALHGASFLRLKTTGELRERVTRWAWGSYWIYLAAFLLTTGLTLAFVPGATKNFRGFPWAYVVVLLNVLALANVPRCLMRDRPREGFVSTGGSIAALVFLFGTALYPNLIVSNPNPAHSLTIQNAASSNSTLILMATIAAIGLPFIAAYTFIVYWTFRGPVTGEEEPLH</sequence>
<accession>A0ABX1VHP7</accession>
<evidence type="ECO:0000256" key="7">
    <source>
        <dbReference type="ARBA" id="ARBA00022723"/>
    </source>
</evidence>
<reference evidence="13 14" key="1">
    <citation type="journal article" date="2020" name="Syst. Appl. Microbiol.">
        <title>Alienimonas chondri sp. nov., a novel planctomycete isolated from the biofilm of the red alga Chondrus crispus.</title>
        <authorList>
            <person name="Vitorino I."/>
            <person name="Albuquerque L."/>
            <person name="Wiegand S."/>
            <person name="Kallscheuer N."/>
            <person name="da Costa M.S."/>
            <person name="Lobo-da-Cunha A."/>
            <person name="Jogler C."/>
            <person name="Lage O.M."/>
        </authorList>
    </citation>
    <scope>NUCLEOTIDE SEQUENCE [LARGE SCALE GENOMIC DNA]</scope>
    <source>
        <strain evidence="13 14">LzC2</strain>
    </source>
</reference>
<feature type="transmembrane region" description="Helical" evidence="12">
    <location>
        <begin position="157"/>
        <end position="179"/>
    </location>
</feature>
<feature type="transmembrane region" description="Helical" evidence="12">
    <location>
        <begin position="81"/>
        <end position="101"/>
    </location>
</feature>
<dbReference type="PANTHER" id="PTHR43141">
    <property type="entry name" value="CYTOCHROME BD2 SUBUNIT II"/>
    <property type="match status" value="1"/>
</dbReference>
<name>A0ABX1VHP7_9PLAN</name>
<feature type="transmembrane region" description="Helical" evidence="12">
    <location>
        <begin position="256"/>
        <end position="276"/>
    </location>
</feature>
<keyword evidence="3" id="KW-0813">Transport</keyword>
<evidence type="ECO:0000256" key="6">
    <source>
        <dbReference type="ARBA" id="ARBA00022692"/>
    </source>
</evidence>
<keyword evidence="4" id="KW-1003">Cell membrane</keyword>
<evidence type="ECO:0000256" key="11">
    <source>
        <dbReference type="ARBA" id="ARBA00023136"/>
    </source>
</evidence>
<dbReference type="EMBL" id="WTPX01000141">
    <property type="protein sequence ID" value="NNJ27334.1"/>
    <property type="molecule type" value="Genomic_DNA"/>
</dbReference>
<evidence type="ECO:0000256" key="8">
    <source>
        <dbReference type="ARBA" id="ARBA00022982"/>
    </source>
</evidence>
<evidence type="ECO:0000256" key="5">
    <source>
        <dbReference type="ARBA" id="ARBA00022617"/>
    </source>
</evidence>
<keyword evidence="9 12" id="KW-1133">Transmembrane helix</keyword>
<proteinExistence type="inferred from homology"/>
<evidence type="ECO:0000256" key="9">
    <source>
        <dbReference type="ARBA" id="ARBA00022989"/>
    </source>
</evidence>
<feature type="transmembrane region" description="Helical" evidence="12">
    <location>
        <begin position="113"/>
        <end position="137"/>
    </location>
</feature>